<sequence>RPGTLLGTFNAMDPDSQIRYELVHDPANWVSVDKNSGVVITVEPIDRESPHVNNSFYVIIVHAVDDGFPPQTATGTLMLFLSDINDNVPTLRPRSRYMEVCESAVHEPLHIEAEDPDLEPFSDPFTFELDNTWGNAEDTWKLGRNWGQSVELLTLRSLPRGNYLVPLFIGDKQGLSQKQTVHVRICPCASGLTCVEHADAEVGLLVGALFPVCAAFVALAVALLFLLRCYFVLEPKRHGCSVSNDEGHQTLVMYNAESKATSAQTWSDVEGQRPALLICTAAAGPTQGVKAYPDATMHRQLLAPVEGRMAETLNQSKERNRFSLSRGCIIPQGRATAGRGLPQDIYKEMMPRRLTQTGKRKHGALARTPSFKKVVYDHKEDEENKAGRKQRSHLFKVMQLRNEQGGVRVQSAHSPSPLNKKACFPGDYRGESAGGHNCRAVSG</sequence>
<dbReference type="SMART" id="SM00112">
    <property type="entry name" value="CA"/>
    <property type="match status" value="1"/>
</dbReference>
<evidence type="ECO:0000256" key="2">
    <source>
        <dbReference type="ARBA" id="ARBA00022475"/>
    </source>
</evidence>
<dbReference type="PRINTS" id="PR00205">
    <property type="entry name" value="CADHERIN"/>
</dbReference>
<keyword evidence="3" id="KW-0479">Metal-binding</keyword>
<evidence type="ECO:0000256" key="9">
    <source>
        <dbReference type="ARBA" id="ARBA00023180"/>
    </source>
</evidence>
<keyword evidence="2" id="KW-1003">Cell membrane</keyword>
<keyword evidence="8 11" id="KW-0472">Membrane</keyword>
<dbReference type="FunFam" id="2.60.40.60:FF:000095">
    <property type="entry name" value="Cadherin 13"/>
    <property type="match status" value="1"/>
</dbReference>
<evidence type="ECO:0000256" key="1">
    <source>
        <dbReference type="ARBA" id="ARBA00004236"/>
    </source>
</evidence>
<dbReference type="GO" id="GO:0005886">
    <property type="term" value="C:plasma membrane"/>
    <property type="evidence" value="ECO:0007669"/>
    <property type="project" value="UniProtKB-SubCell"/>
</dbReference>
<dbReference type="InterPro" id="IPR039808">
    <property type="entry name" value="Cadherin"/>
</dbReference>
<keyword evidence="9" id="KW-0325">Glycoprotein</keyword>
<dbReference type="PROSITE" id="PS50268">
    <property type="entry name" value="CADHERIN_2"/>
    <property type="match status" value="1"/>
</dbReference>
<keyword evidence="5" id="KW-0677">Repeat</keyword>
<evidence type="ECO:0000313" key="13">
    <source>
        <dbReference type="EMBL" id="PNI36321.1"/>
    </source>
</evidence>
<dbReference type="PROSITE" id="PS00232">
    <property type="entry name" value="CADHERIN_1"/>
    <property type="match status" value="1"/>
</dbReference>
<evidence type="ECO:0000256" key="6">
    <source>
        <dbReference type="ARBA" id="ARBA00022837"/>
    </source>
</evidence>
<keyword evidence="11" id="KW-0812">Transmembrane</keyword>
<evidence type="ECO:0000256" key="4">
    <source>
        <dbReference type="ARBA" id="ARBA00022729"/>
    </source>
</evidence>
<dbReference type="CDD" id="cd11304">
    <property type="entry name" value="Cadherin_repeat"/>
    <property type="match status" value="1"/>
</dbReference>
<evidence type="ECO:0000256" key="10">
    <source>
        <dbReference type="PROSITE-ProRule" id="PRU00043"/>
    </source>
</evidence>
<keyword evidence="7" id="KW-0130">Cell adhesion</keyword>
<dbReference type="InterPro" id="IPR015919">
    <property type="entry name" value="Cadherin-like_sf"/>
</dbReference>
<comment type="caution">
    <text evidence="13">The sequence shown here is derived from an EMBL/GenBank/DDBJ whole genome shotgun (WGS) entry which is preliminary data.</text>
</comment>
<evidence type="ECO:0000256" key="11">
    <source>
        <dbReference type="SAM" id="Phobius"/>
    </source>
</evidence>
<comment type="subcellular location">
    <subcellularLocation>
        <location evidence="1">Cell membrane</location>
    </subcellularLocation>
</comment>
<dbReference type="SUPFAM" id="SSF49313">
    <property type="entry name" value="Cadherin-like"/>
    <property type="match status" value="2"/>
</dbReference>
<evidence type="ECO:0000256" key="7">
    <source>
        <dbReference type="ARBA" id="ARBA00022889"/>
    </source>
</evidence>
<dbReference type="GO" id="GO:0007156">
    <property type="term" value="P:homophilic cell adhesion via plasma membrane adhesion molecules"/>
    <property type="evidence" value="ECO:0007669"/>
    <property type="project" value="InterPro"/>
</dbReference>
<accession>A0A2J8KMS3</accession>
<feature type="domain" description="Cadherin" evidence="12">
    <location>
        <begin position="2"/>
        <end position="91"/>
    </location>
</feature>
<evidence type="ECO:0000256" key="3">
    <source>
        <dbReference type="ARBA" id="ARBA00022723"/>
    </source>
</evidence>
<dbReference type="GO" id="GO:0005509">
    <property type="term" value="F:calcium ion binding"/>
    <property type="evidence" value="ECO:0007669"/>
    <property type="project" value="UniProtKB-UniRule"/>
</dbReference>
<dbReference type="EMBL" id="NBAG03000350">
    <property type="protein sequence ID" value="PNI36321.1"/>
    <property type="molecule type" value="Genomic_DNA"/>
</dbReference>
<dbReference type="Proteomes" id="UP000236370">
    <property type="component" value="Unassembled WGS sequence"/>
</dbReference>
<reference evidence="13 14" key="1">
    <citation type="submission" date="2017-12" db="EMBL/GenBank/DDBJ databases">
        <title>High-resolution comparative analysis of great ape genomes.</title>
        <authorList>
            <person name="Pollen A."/>
            <person name="Hastie A."/>
            <person name="Hormozdiari F."/>
            <person name="Dougherty M."/>
            <person name="Liu R."/>
            <person name="Chaisson M."/>
            <person name="Hoppe E."/>
            <person name="Hill C."/>
            <person name="Pang A."/>
            <person name="Hillier L."/>
            <person name="Baker C."/>
            <person name="Armstrong J."/>
            <person name="Shendure J."/>
            <person name="Paten B."/>
            <person name="Wilson R."/>
            <person name="Chao H."/>
            <person name="Schneider V."/>
            <person name="Ventura M."/>
            <person name="Kronenberg Z."/>
            <person name="Murali S."/>
            <person name="Gordon D."/>
            <person name="Cantsilieris S."/>
            <person name="Munson K."/>
            <person name="Nelson B."/>
            <person name="Raja A."/>
            <person name="Underwood J."/>
            <person name="Diekhans M."/>
            <person name="Fiddes I."/>
            <person name="Haussler D."/>
            <person name="Eichler E."/>
        </authorList>
    </citation>
    <scope>NUCLEOTIDE SEQUENCE [LARGE SCALE GENOMIC DNA]</scope>
    <source>
        <strain evidence="13">Yerkes chimp pedigree #C0471</strain>
    </source>
</reference>
<keyword evidence="6 10" id="KW-0106">Calcium</keyword>
<proteinExistence type="predicted"/>
<evidence type="ECO:0000256" key="8">
    <source>
        <dbReference type="ARBA" id="ARBA00023136"/>
    </source>
</evidence>
<protein>
    <submittedName>
        <fullName evidence="13">CDH26 isoform 3</fullName>
    </submittedName>
</protein>
<gene>
    <name evidence="13" type="ORF">CK820_G0037186</name>
</gene>
<dbReference type="PANTHER" id="PTHR24027:SF78">
    <property type="entry name" value="CADHERIN-LIKE PROTEIN 26"/>
    <property type="match status" value="1"/>
</dbReference>
<evidence type="ECO:0000259" key="12">
    <source>
        <dbReference type="PROSITE" id="PS50268"/>
    </source>
</evidence>
<dbReference type="InterPro" id="IPR002126">
    <property type="entry name" value="Cadherin-like_dom"/>
</dbReference>
<dbReference type="Pfam" id="PF00028">
    <property type="entry name" value="Cadherin"/>
    <property type="match status" value="1"/>
</dbReference>
<feature type="non-terminal residue" evidence="13">
    <location>
        <position position="1"/>
    </location>
</feature>
<organism evidence="13 14">
    <name type="scientific">Pan troglodytes</name>
    <name type="common">Chimpanzee</name>
    <dbReference type="NCBI Taxonomy" id="9598"/>
    <lineage>
        <taxon>Eukaryota</taxon>
        <taxon>Metazoa</taxon>
        <taxon>Chordata</taxon>
        <taxon>Craniata</taxon>
        <taxon>Vertebrata</taxon>
        <taxon>Euteleostomi</taxon>
        <taxon>Mammalia</taxon>
        <taxon>Eutheria</taxon>
        <taxon>Euarchontoglires</taxon>
        <taxon>Primates</taxon>
        <taxon>Haplorrhini</taxon>
        <taxon>Catarrhini</taxon>
        <taxon>Hominidae</taxon>
        <taxon>Pan</taxon>
    </lineage>
</organism>
<dbReference type="Gene3D" id="2.60.40.60">
    <property type="entry name" value="Cadherins"/>
    <property type="match status" value="2"/>
</dbReference>
<dbReference type="AlphaFoldDB" id="A0A2J8KMS3"/>
<name>A0A2J8KMS3_PANTR</name>
<dbReference type="FunFam" id="2.60.40.60:FF:000031">
    <property type="entry name" value="Cadherin 3"/>
    <property type="match status" value="1"/>
</dbReference>
<feature type="transmembrane region" description="Helical" evidence="11">
    <location>
        <begin position="202"/>
        <end position="227"/>
    </location>
</feature>
<evidence type="ECO:0000313" key="14">
    <source>
        <dbReference type="Proteomes" id="UP000236370"/>
    </source>
</evidence>
<dbReference type="PANTHER" id="PTHR24027">
    <property type="entry name" value="CADHERIN-23"/>
    <property type="match status" value="1"/>
</dbReference>
<keyword evidence="11" id="KW-1133">Transmembrane helix</keyword>
<evidence type="ECO:0000256" key="5">
    <source>
        <dbReference type="ARBA" id="ARBA00022737"/>
    </source>
</evidence>
<keyword evidence="4" id="KW-0732">Signal</keyword>
<dbReference type="InterPro" id="IPR020894">
    <property type="entry name" value="Cadherin_CS"/>
</dbReference>